<dbReference type="EMBL" id="CXST01000003">
    <property type="protein sequence ID" value="CTQ46568.1"/>
    <property type="molecule type" value="Genomic_DNA"/>
</dbReference>
<feature type="chain" id="PRO_5005807790" evidence="1">
    <location>
        <begin position="29"/>
        <end position="179"/>
    </location>
</feature>
<accession>A0A0M6YA65</accession>
<gene>
    <name evidence="2" type="ORF">LAL4801_05027</name>
</gene>
<dbReference type="OrthoDB" id="7679097at2"/>
<evidence type="ECO:0000313" key="3">
    <source>
        <dbReference type="Proteomes" id="UP000048926"/>
    </source>
</evidence>
<sequence>MNFLASVRSLSLRCCLIAGTLGSGSAHALSLNDEADTYRKIWQEDLLSAYSRTLADAGESTTGNLYAFNIKGCSREDAPGSLLYIHAIQDRGQPRGSEFPTYVFTSGTRQDKPELAFKTFAGKRIYLSDTITCEPERCLLSGKTGFSDVCLADPYGNPAPDLKGLRKDFWTDLMGWLGL</sequence>
<proteinExistence type="predicted"/>
<keyword evidence="1" id="KW-0732">Signal</keyword>
<evidence type="ECO:0000256" key="1">
    <source>
        <dbReference type="SAM" id="SignalP"/>
    </source>
</evidence>
<dbReference type="AlphaFoldDB" id="A0A0M6YA65"/>
<keyword evidence="3" id="KW-1185">Reference proteome</keyword>
<reference evidence="3" key="1">
    <citation type="submission" date="2015-07" db="EMBL/GenBank/DDBJ databases">
        <authorList>
            <person name="Rodrigo-Torres Lidia"/>
            <person name="Arahal R.David."/>
        </authorList>
    </citation>
    <scope>NUCLEOTIDE SEQUENCE [LARGE SCALE GENOMIC DNA]</scope>
    <source>
        <strain evidence="3">CECT 4801</strain>
    </source>
</reference>
<protein>
    <submittedName>
        <fullName evidence="2">Uncharacterized protein</fullName>
    </submittedName>
</protein>
<name>A0A0M6YA65_9HYPH</name>
<organism evidence="2 3">
    <name type="scientific">Roseibium aggregatum</name>
    <dbReference type="NCBI Taxonomy" id="187304"/>
    <lineage>
        <taxon>Bacteria</taxon>
        <taxon>Pseudomonadati</taxon>
        <taxon>Pseudomonadota</taxon>
        <taxon>Alphaproteobacteria</taxon>
        <taxon>Hyphomicrobiales</taxon>
        <taxon>Stappiaceae</taxon>
        <taxon>Roseibium</taxon>
    </lineage>
</organism>
<evidence type="ECO:0000313" key="2">
    <source>
        <dbReference type="EMBL" id="CTQ46568.1"/>
    </source>
</evidence>
<dbReference type="Proteomes" id="UP000048926">
    <property type="component" value="Unassembled WGS sequence"/>
</dbReference>
<dbReference type="RefSeq" id="WP_145903837.1">
    <property type="nucleotide sequence ID" value="NZ_CP045617.1"/>
</dbReference>
<feature type="signal peptide" evidence="1">
    <location>
        <begin position="1"/>
        <end position="28"/>
    </location>
</feature>